<gene>
    <name evidence="1" type="ORF">SAMN05216550_115126</name>
</gene>
<name>A0AAQ1GJW8_9BURK</name>
<dbReference type="AlphaFoldDB" id="A0AAQ1GJW8"/>
<reference evidence="1 2" key="1">
    <citation type="submission" date="2016-10" db="EMBL/GenBank/DDBJ databases">
        <authorList>
            <person name="Varghese N."/>
            <person name="Submissions S."/>
        </authorList>
    </citation>
    <scope>NUCLEOTIDE SEQUENCE [LARGE SCALE GENOMIC DNA]</scope>
    <source>
        <strain evidence="1 2">LMG 22274</strain>
    </source>
</reference>
<sequence>MMEQQLECAMTAMTDSELDAVYTRLCKTMTALGEAATPLFLARFALLAVERIGDANAALMLIDAAREDIDGSAAL</sequence>
<comment type="caution">
    <text evidence="1">The sequence shown here is derived from an EMBL/GenBank/DDBJ whole genome shotgun (WGS) entry which is preliminary data.</text>
</comment>
<evidence type="ECO:0000313" key="2">
    <source>
        <dbReference type="Proteomes" id="UP000183529"/>
    </source>
</evidence>
<organism evidence="1 2">
    <name type="scientific">Paraburkholderia tropica</name>
    <dbReference type="NCBI Taxonomy" id="92647"/>
    <lineage>
        <taxon>Bacteria</taxon>
        <taxon>Pseudomonadati</taxon>
        <taxon>Pseudomonadota</taxon>
        <taxon>Betaproteobacteria</taxon>
        <taxon>Burkholderiales</taxon>
        <taxon>Burkholderiaceae</taxon>
        <taxon>Paraburkholderia</taxon>
    </lineage>
</organism>
<dbReference type="EMBL" id="FNZM01000015">
    <property type="protein sequence ID" value="SEK06568.1"/>
    <property type="molecule type" value="Genomic_DNA"/>
</dbReference>
<accession>A0AAQ1GJW8</accession>
<protein>
    <recommendedName>
        <fullName evidence="3">DUF2783 domain-containing protein</fullName>
    </recommendedName>
</protein>
<dbReference type="RefSeq" id="WP_390971356.1">
    <property type="nucleotide sequence ID" value="NZ_CADFGN010000013.1"/>
</dbReference>
<proteinExistence type="predicted"/>
<dbReference type="Proteomes" id="UP000183529">
    <property type="component" value="Unassembled WGS sequence"/>
</dbReference>
<evidence type="ECO:0000313" key="1">
    <source>
        <dbReference type="EMBL" id="SEK06568.1"/>
    </source>
</evidence>
<evidence type="ECO:0008006" key="3">
    <source>
        <dbReference type="Google" id="ProtNLM"/>
    </source>
</evidence>